<reference evidence="2" key="1">
    <citation type="submission" date="2020-02" db="EMBL/GenBank/DDBJ databases">
        <authorList>
            <person name="Meier V. D."/>
        </authorList>
    </citation>
    <scope>NUCLEOTIDE SEQUENCE</scope>
    <source>
        <strain evidence="2">AVDCRST_MAG63</strain>
    </source>
</reference>
<dbReference type="SUPFAM" id="SSF46955">
    <property type="entry name" value="Putative DNA-binding domain"/>
    <property type="match status" value="1"/>
</dbReference>
<feature type="domain" description="Helix-turn-helix" evidence="1">
    <location>
        <begin position="12"/>
        <end position="61"/>
    </location>
</feature>
<dbReference type="GO" id="GO:0003677">
    <property type="term" value="F:DNA binding"/>
    <property type="evidence" value="ECO:0007669"/>
    <property type="project" value="InterPro"/>
</dbReference>
<dbReference type="NCBIfam" id="TIGR01764">
    <property type="entry name" value="excise"/>
    <property type="match status" value="1"/>
</dbReference>
<evidence type="ECO:0000259" key="1">
    <source>
        <dbReference type="Pfam" id="PF12728"/>
    </source>
</evidence>
<gene>
    <name evidence="2" type="ORF">AVDCRST_MAG63-1214</name>
</gene>
<dbReference type="InterPro" id="IPR009061">
    <property type="entry name" value="DNA-bd_dom_put_sf"/>
</dbReference>
<dbReference type="InterPro" id="IPR041657">
    <property type="entry name" value="HTH_17"/>
</dbReference>
<sequence length="73" mass="8158">MITTTHPDTRDLLTVEQAAEYLQLSRSSIRSYIRQGNLKAFRIAGLRKVLIPHAELLTLLEPTTSRVGRTPAA</sequence>
<dbReference type="EMBL" id="CADCTO010000164">
    <property type="protein sequence ID" value="CAA9236700.1"/>
    <property type="molecule type" value="Genomic_DNA"/>
</dbReference>
<dbReference type="Pfam" id="PF12728">
    <property type="entry name" value="HTH_17"/>
    <property type="match status" value="1"/>
</dbReference>
<protein>
    <recommendedName>
        <fullName evidence="1">Helix-turn-helix domain-containing protein</fullName>
    </recommendedName>
</protein>
<evidence type="ECO:0000313" key="2">
    <source>
        <dbReference type="EMBL" id="CAA9236700.1"/>
    </source>
</evidence>
<dbReference type="InterPro" id="IPR010093">
    <property type="entry name" value="SinI_DNA-bd"/>
</dbReference>
<accession>A0A6J4HYZ4</accession>
<organism evidence="2">
    <name type="scientific">uncultured Armatimonadetes bacterium</name>
    <dbReference type="NCBI Taxonomy" id="157466"/>
    <lineage>
        <taxon>Bacteria</taxon>
        <taxon>Bacillati</taxon>
        <taxon>Armatimonadota</taxon>
        <taxon>environmental samples</taxon>
    </lineage>
</organism>
<name>A0A6J4HYZ4_9BACT</name>
<proteinExistence type="predicted"/>
<dbReference type="AlphaFoldDB" id="A0A6J4HYZ4"/>